<comment type="caution">
    <text evidence="2">The sequence shown here is derived from an EMBL/GenBank/DDBJ whole genome shotgun (WGS) entry which is preliminary data.</text>
</comment>
<reference evidence="2" key="1">
    <citation type="submission" date="2016-12" db="EMBL/GenBank/DDBJ databases">
        <title>Analysis of the Molecular Diversity Among Cronobacter Species Isolated from Filth Flies Using a Pan Genomic DNA Microarray.</title>
        <authorList>
            <person name="Pava-Ripoll M."/>
            <person name="Tall B."/>
            <person name="Farber J."/>
            <person name="Fanning S."/>
            <person name="Lehner A."/>
            <person name="Stephan R."/>
            <person name="Pagotto F."/>
            <person name="Iverson C."/>
            <person name="Ziobro G."/>
            <person name="Miller A."/>
            <person name="Pearson R."/>
            <person name="Yan Q."/>
            <person name="Kim M."/>
            <person name="Jeong S."/>
            <person name="Park J."/>
            <person name="Jun S."/>
            <person name="Choi H."/>
            <person name="Chung T."/>
            <person name="Yoo Y."/>
            <person name="Park E."/>
            <person name="Hwang S."/>
            <person name="Lee B."/>
            <person name="Sathyamoorthy V."/>
            <person name="Carter L."/>
            <person name="Mammel M."/>
            <person name="Jackson S."/>
            <person name="Kothary M."/>
            <person name="Patel I."/>
            <person name="Grim C."/>
            <person name="Gopinath G."/>
            <person name="Gangiredla J."/>
            <person name="Chase H."/>
        </authorList>
    </citation>
    <scope>NUCLEOTIDE SEQUENCE [LARGE SCALE GENOMIC DNA]</scope>
    <source>
        <strain evidence="2">MOD1-Sh41s</strain>
    </source>
</reference>
<feature type="transmembrane region" description="Helical" evidence="1">
    <location>
        <begin position="41"/>
        <end position="62"/>
    </location>
</feature>
<accession>A0A2T7B880</accession>
<sequence>MNIHSKFTLKMNERLLPRNNRSDLQMVSFYSLRWCPLRKQVHLAALITILGAAVVVTTKFILIGCKEKTTHSDITTLQQRHAAD</sequence>
<keyword evidence="1" id="KW-0472">Membrane</keyword>
<organism evidence="2">
    <name type="scientific">Cronobacter turicensis</name>
    <dbReference type="NCBI Taxonomy" id="413502"/>
    <lineage>
        <taxon>Bacteria</taxon>
        <taxon>Pseudomonadati</taxon>
        <taxon>Pseudomonadota</taxon>
        <taxon>Gammaproteobacteria</taxon>
        <taxon>Enterobacterales</taxon>
        <taxon>Enterobacteriaceae</taxon>
        <taxon>Cronobacter</taxon>
    </lineage>
</organism>
<proteinExistence type="predicted"/>
<dbReference type="EMBL" id="MSAG01000007">
    <property type="protein sequence ID" value="PUX24757.1"/>
    <property type="molecule type" value="Genomic_DNA"/>
</dbReference>
<name>A0A2T7B880_9ENTR</name>
<keyword evidence="1" id="KW-0812">Transmembrane</keyword>
<dbReference type="OrthoDB" id="6629754at2"/>
<keyword evidence="1" id="KW-1133">Transmembrane helix</keyword>
<evidence type="ECO:0000256" key="1">
    <source>
        <dbReference type="SAM" id="Phobius"/>
    </source>
</evidence>
<protein>
    <submittedName>
        <fullName evidence="2">Uncharacterized protein</fullName>
    </submittedName>
</protein>
<evidence type="ECO:0000313" key="2">
    <source>
        <dbReference type="EMBL" id="PUX24757.1"/>
    </source>
</evidence>
<dbReference type="RefSeq" id="WP_075197722.1">
    <property type="nucleotide sequence ID" value="NZ_MRZS01000059.1"/>
</dbReference>
<dbReference type="AlphaFoldDB" id="A0A2T7B880"/>
<gene>
    <name evidence="2" type="ORF">BS411_05125</name>
</gene>